<dbReference type="EMBL" id="HG805816">
    <property type="protein sequence ID" value="CDW52165.1"/>
    <property type="molecule type" value="Genomic_DNA"/>
</dbReference>
<feature type="compositionally biased region" description="Basic and acidic residues" evidence="9">
    <location>
        <begin position="72"/>
        <end position="87"/>
    </location>
</feature>
<comment type="similarity">
    <text evidence="3">Belongs to the SDE2 family.</text>
</comment>
<evidence type="ECO:0000256" key="8">
    <source>
        <dbReference type="ARBA" id="ARBA00023306"/>
    </source>
</evidence>
<sequence>MKIPLKELLLIPKQWVSVRLNGKIVTDWHSLTEEDDYEVRARLLGGKGGFGSLLRSFGSQFYKSTNQDMCRDLSGRRLKSKKDEERLKKRNRKRKQEDIRAKRLSKLPKHNFDDPEYDRTKQTILAETDSAIEEGTPYACHVLGLDDIDVLNSSSDSDSGEGSATSK</sequence>
<reference evidence="11" key="2">
    <citation type="submission" date="2014-03" db="EMBL/GenBank/DDBJ databases">
        <title>The whipworm genome and dual-species transcriptomics of an intimate host-pathogen interaction.</title>
        <authorList>
            <person name="Foth B.J."/>
            <person name="Tsai I.J."/>
            <person name="Reid A.J."/>
            <person name="Bancroft A.J."/>
            <person name="Nichol S."/>
            <person name="Tracey A."/>
            <person name="Holroyd N."/>
            <person name="Cotton J.A."/>
            <person name="Stanley E.J."/>
            <person name="Zarowiecki M."/>
            <person name="Liu J.Z."/>
            <person name="Huckvale T."/>
            <person name="Cooper P.J."/>
            <person name="Grencis R.K."/>
            <person name="Berriman M."/>
        </authorList>
    </citation>
    <scope>NUCLEOTIDE SEQUENCE [LARGE SCALE GENOMIC DNA]</scope>
</reference>
<dbReference type="InterPro" id="IPR051421">
    <property type="entry name" value="RNA_Proc_DNA_Dmg_Regulator"/>
</dbReference>
<feature type="region of interest" description="Disordered" evidence="9">
    <location>
        <begin position="72"/>
        <end position="119"/>
    </location>
</feature>
<reference evidence="11" key="1">
    <citation type="submission" date="2014-01" db="EMBL/GenBank/DDBJ databases">
        <authorList>
            <person name="Aslett M."/>
        </authorList>
    </citation>
    <scope>NUCLEOTIDE SEQUENCE</scope>
</reference>
<evidence type="ECO:0000313" key="11">
    <source>
        <dbReference type="EMBL" id="CDW52165.1"/>
    </source>
</evidence>
<keyword evidence="5" id="KW-0507">mRNA processing</keyword>
<evidence type="ECO:0000256" key="4">
    <source>
        <dbReference type="ARBA" id="ARBA00022490"/>
    </source>
</evidence>
<keyword evidence="4" id="KW-0963">Cytoplasm</keyword>
<evidence type="ECO:0000256" key="5">
    <source>
        <dbReference type="ARBA" id="ARBA00022664"/>
    </source>
</evidence>
<evidence type="ECO:0000256" key="7">
    <source>
        <dbReference type="ARBA" id="ARBA00023242"/>
    </source>
</evidence>
<dbReference type="GO" id="GO:0006397">
    <property type="term" value="P:mRNA processing"/>
    <property type="evidence" value="ECO:0007669"/>
    <property type="project" value="UniProtKB-KW"/>
</dbReference>
<dbReference type="Proteomes" id="UP000030665">
    <property type="component" value="Unassembled WGS sequence"/>
</dbReference>
<evidence type="ECO:0000259" key="10">
    <source>
        <dbReference type="Pfam" id="PF22782"/>
    </source>
</evidence>
<dbReference type="GO" id="GO:0005737">
    <property type="term" value="C:cytoplasm"/>
    <property type="evidence" value="ECO:0007669"/>
    <property type="project" value="UniProtKB-SubCell"/>
</dbReference>
<dbReference type="PANTHER" id="PTHR12786:SF1">
    <property type="entry name" value="SPLICING REGULATOR SDE2"/>
    <property type="match status" value="1"/>
</dbReference>
<dbReference type="AlphaFoldDB" id="A0A077Z0Q8"/>
<dbReference type="PANTHER" id="PTHR12786">
    <property type="entry name" value="SPLICING FACTOR SF3A-RELATED"/>
    <property type="match status" value="1"/>
</dbReference>
<gene>
    <name evidence="11" type="ORF">TTRE_0000042401</name>
</gene>
<evidence type="ECO:0000256" key="2">
    <source>
        <dbReference type="ARBA" id="ARBA00004496"/>
    </source>
</evidence>
<dbReference type="OrthoDB" id="547031at2759"/>
<dbReference type="GO" id="GO:0005634">
    <property type="term" value="C:nucleus"/>
    <property type="evidence" value="ECO:0007669"/>
    <property type="project" value="UniProtKB-SubCell"/>
</dbReference>
<keyword evidence="6" id="KW-0508">mRNA splicing</keyword>
<dbReference type="STRING" id="36087.A0A077Z0Q8"/>
<dbReference type="InterPro" id="IPR053822">
    <property type="entry name" value="SDE2-like_dom"/>
</dbReference>
<evidence type="ECO:0000256" key="3">
    <source>
        <dbReference type="ARBA" id="ARBA00008726"/>
    </source>
</evidence>
<feature type="domain" description="SDE2-like" evidence="10">
    <location>
        <begin position="45"/>
        <end position="133"/>
    </location>
</feature>
<keyword evidence="7" id="KW-0539">Nucleus</keyword>
<dbReference type="Pfam" id="PF22782">
    <property type="entry name" value="SDE2"/>
    <property type="match status" value="1"/>
</dbReference>
<evidence type="ECO:0000256" key="9">
    <source>
        <dbReference type="SAM" id="MobiDB-lite"/>
    </source>
</evidence>
<accession>A0A077Z0Q8</accession>
<feature type="compositionally biased region" description="Basic and acidic residues" evidence="9">
    <location>
        <begin position="110"/>
        <end position="119"/>
    </location>
</feature>
<name>A0A077Z0Q8_TRITR</name>
<proteinExistence type="inferred from homology"/>
<evidence type="ECO:0000256" key="6">
    <source>
        <dbReference type="ARBA" id="ARBA00023187"/>
    </source>
</evidence>
<keyword evidence="12" id="KW-1185">Reference proteome</keyword>
<protein>
    <submittedName>
        <fullName evidence="11">Telomere Sde2 domain containing protein</fullName>
    </submittedName>
</protein>
<keyword evidence="8" id="KW-0131">Cell cycle</keyword>
<organism evidence="11 12">
    <name type="scientific">Trichuris trichiura</name>
    <name type="common">Whipworm</name>
    <name type="synonym">Trichocephalus trichiurus</name>
    <dbReference type="NCBI Taxonomy" id="36087"/>
    <lineage>
        <taxon>Eukaryota</taxon>
        <taxon>Metazoa</taxon>
        <taxon>Ecdysozoa</taxon>
        <taxon>Nematoda</taxon>
        <taxon>Enoplea</taxon>
        <taxon>Dorylaimia</taxon>
        <taxon>Trichinellida</taxon>
        <taxon>Trichuridae</taxon>
        <taxon>Trichuris</taxon>
    </lineage>
</organism>
<comment type="subcellular location">
    <subcellularLocation>
        <location evidence="2">Cytoplasm</location>
    </subcellularLocation>
    <subcellularLocation>
        <location evidence="1">Nucleus</location>
    </subcellularLocation>
</comment>
<dbReference type="GO" id="GO:0008380">
    <property type="term" value="P:RNA splicing"/>
    <property type="evidence" value="ECO:0007669"/>
    <property type="project" value="UniProtKB-KW"/>
</dbReference>
<evidence type="ECO:0000256" key="1">
    <source>
        <dbReference type="ARBA" id="ARBA00004123"/>
    </source>
</evidence>
<evidence type="ECO:0000313" key="12">
    <source>
        <dbReference type="Proteomes" id="UP000030665"/>
    </source>
</evidence>